<organism evidence="3 4">
    <name type="scientific">Sphingomonas citri</name>
    <dbReference type="NCBI Taxonomy" id="2862499"/>
    <lineage>
        <taxon>Bacteria</taxon>
        <taxon>Pseudomonadati</taxon>
        <taxon>Pseudomonadota</taxon>
        <taxon>Alphaproteobacteria</taxon>
        <taxon>Sphingomonadales</taxon>
        <taxon>Sphingomonadaceae</taxon>
        <taxon>Sphingomonas</taxon>
    </lineage>
</organism>
<gene>
    <name evidence="3" type="ORF">KZ820_13645</name>
</gene>
<evidence type="ECO:0000256" key="1">
    <source>
        <dbReference type="SAM" id="MobiDB-lite"/>
    </source>
</evidence>
<dbReference type="Proteomes" id="UP000759103">
    <property type="component" value="Unassembled WGS sequence"/>
</dbReference>
<evidence type="ECO:0000256" key="2">
    <source>
        <dbReference type="SAM" id="SignalP"/>
    </source>
</evidence>
<dbReference type="EMBL" id="JAHXZN010000004">
    <property type="protein sequence ID" value="MBW6531783.1"/>
    <property type="molecule type" value="Genomic_DNA"/>
</dbReference>
<proteinExistence type="predicted"/>
<evidence type="ECO:0000313" key="3">
    <source>
        <dbReference type="EMBL" id="MBW6531783.1"/>
    </source>
</evidence>
<comment type="caution">
    <text evidence="3">The sequence shown here is derived from an EMBL/GenBank/DDBJ whole genome shotgun (WGS) entry which is preliminary data.</text>
</comment>
<protein>
    <submittedName>
        <fullName evidence="3">Uncharacterized protein</fullName>
    </submittedName>
</protein>
<evidence type="ECO:0000313" key="4">
    <source>
        <dbReference type="Proteomes" id="UP000759103"/>
    </source>
</evidence>
<sequence>MTALTPLLSSSSLAAAAAPTTRAAVPAATPPAAAPASDRTIAARVDSQVAGGALSADAGASLKDFFGETGGSGSTGSLMRRADAQLDQFDRVLDKLRSSLGSGATYGSLTPGSSGMVVDRLA</sequence>
<keyword evidence="4" id="KW-1185">Reference proteome</keyword>
<keyword evidence="2" id="KW-0732">Signal</keyword>
<feature type="region of interest" description="Disordered" evidence="1">
    <location>
        <begin position="19"/>
        <end position="39"/>
    </location>
</feature>
<reference evidence="3 4" key="1">
    <citation type="submission" date="2021-07" db="EMBL/GenBank/DDBJ databases">
        <title>Sphingomonas sp.</title>
        <authorList>
            <person name="Feng G."/>
            <person name="Li J."/>
            <person name="Pan M."/>
        </authorList>
    </citation>
    <scope>NUCLEOTIDE SEQUENCE [LARGE SCALE GENOMIC DNA]</scope>
    <source>
        <strain evidence="3 4">RRHST34</strain>
    </source>
</reference>
<name>A0ABS7BQA1_9SPHN</name>
<dbReference type="RefSeq" id="WP_219749151.1">
    <property type="nucleotide sequence ID" value="NZ_JAHXZN010000004.1"/>
</dbReference>
<accession>A0ABS7BQA1</accession>
<feature type="signal peptide" evidence="2">
    <location>
        <begin position="1"/>
        <end position="23"/>
    </location>
</feature>
<feature type="chain" id="PRO_5045444415" evidence="2">
    <location>
        <begin position="24"/>
        <end position="122"/>
    </location>
</feature>